<feature type="compositionally biased region" description="Low complexity" evidence="10">
    <location>
        <begin position="10"/>
        <end position="20"/>
    </location>
</feature>
<comment type="caution">
    <text evidence="12">The sequence shown here is derived from an EMBL/GenBank/DDBJ whole genome shotgun (WGS) entry which is preliminary data.</text>
</comment>
<sequence>MASQANPMESGDAGAATASRRSARQSLRTKKYKFDPSDFKFKAKPKASKPAVTTVAAAPKDNTGQSGDTTPATTSTASAPPAEKVTSNGPSKAVVNVAKALTSIAKAVTSAAKAVNAGGSPGGSGVKTNAVVAVGGRPKRSLRELLSPNARNMLSMKPRRRTNKRAISVAAQIEQTKEGTIDLSPNSFLGKINLKNLLNNKTFGMLPAEYQYKLIKLLPECDQLSLTDNGLRASPTALNNEFFGKACQEWKDRLVEGEFTPENQLRLKAEEEKEQKELDPWKAKHFEPVWGQRNLSDVPKATDLSQAKQTDVSAAPASPGPIKVKVKPPNRQSTLVSAMLRQRAVARSLSADTGPPLPAVTQKPLSTAASTSVTSQVGLLATVSQPVGQRAVTVTTSSIAAHPPTGIVIYRTPDGNMRSRSTDSRLEVTGGPSPPKKQRVALGQPTQAAARTLAQIRAQTQLARQGRAPPSVTVVQTVAGSVGMTVSGGVSVMSGHPAGLVPANIVIKPQGRTRTLAEIKAQTIAARAQSGSTSPNASPISSPAMRSLLSSDAGSLKMQLQPKTLASIKAITQARTAQAQTVAVDSARGGAKHQPNIVRCRVAQKGAAGSVVPAEPSGVNLTRSQQICQAELEKSLAGRLTPGNVTETSGSSSTTTPPSPSQPAQTSASKILFTHSPRASPSPVSMDALSSGSRTPELQHTFIPPASPVLGIGRSGTPTKIITVSRGASPGLTKILSVPGSPGAVSNAGNAGLDSTTSKIILVPSSNSGPQLTTATQGGKVVLMTTSGVASGMIGSQPVTFSTSGGGLVTIPASSGGVLTVPASGGAPKNSSHGSMRYITQEALRAFLNNTAPSRAASAPPNNVVCESRTASVESAPVLVRSASVGSTGTPAHHPASSPSPLPNLHIVVNNASVGRAVNGPVVTAAKAGHPAAGRDSASLNASTASVTAHGDSGPVPPASANNQDQSNHFLSKAGTATQVGRNSGAHSTGVPTVMVVSSALLRPVSAPVTCTAGSNAVHLHSTQSPKGSQTGSAAAALRAQSLGSAPLVGVGVVGHQAGGSAAANNLSSIQSFNIAVGNNVSAGTATNLTGLLSVSATVAVTPAGNSLPGIHVLAGQTGDHTVVLPQAGRNGGVIGLGSSEVGQSCMCNHKAMVMCMQCGAFCHELCTGPSKLCVKCLVRTPT</sequence>
<feature type="compositionally biased region" description="Low complexity" evidence="10">
    <location>
        <begin position="648"/>
        <end position="669"/>
    </location>
</feature>
<feature type="region of interest" description="Disordered" evidence="10">
    <location>
        <begin position="527"/>
        <end position="546"/>
    </location>
</feature>
<evidence type="ECO:0000256" key="1">
    <source>
        <dbReference type="ARBA" id="ARBA00004123"/>
    </source>
</evidence>
<evidence type="ECO:0000256" key="8">
    <source>
        <dbReference type="ARBA" id="ARBA00023163"/>
    </source>
</evidence>
<comment type="similarity">
    <text evidence="2">Belongs to the Asx family.</text>
</comment>
<keyword evidence="7" id="KW-0805">Transcription regulation</keyword>
<feature type="compositionally biased region" description="Low complexity" evidence="10">
    <location>
        <begin position="69"/>
        <end position="82"/>
    </location>
</feature>
<dbReference type="GO" id="GO:0035517">
    <property type="term" value="C:PR-DUB complex"/>
    <property type="evidence" value="ECO:0007669"/>
    <property type="project" value="TreeGrafter"/>
</dbReference>
<dbReference type="InterPro" id="IPR028020">
    <property type="entry name" value="ASX_DEUBAD_dom"/>
</dbReference>
<evidence type="ECO:0000313" key="12">
    <source>
        <dbReference type="EMBL" id="KAK7100125.1"/>
    </source>
</evidence>
<feature type="compositionally biased region" description="Polar residues" evidence="10">
    <location>
        <begin position="677"/>
        <end position="698"/>
    </location>
</feature>
<keyword evidence="9" id="KW-0539">Nucleus</keyword>
<dbReference type="EMBL" id="JBAMIC010000011">
    <property type="protein sequence ID" value="KAK7100125.1"/>
    <property type="molecule type" value="Genomic_DNA"/>
</dbReference>
<feature type="compositionally biased region" description="Polar residues" evidence="10">
    <location>
        <begin position="529"/>
        <end position="541"/>
    </location>
</feature>
<feature type="region of interest" description="Disordered" evidence="10">
    <location>
        <begin position="884"/>
        <end position="904"/>
    </location>
</feature>
<dbReference type="GO" id="GO:0003682">
    <property type="term" value="F:chromatin binding"/>
    <property type="evidence" value="ECO:0007669"/>
    <property type="project" value="TreeGrafter"/>
</dbReference>
<keyword evidence="6" id="KW-0862">Zinc</keyword>
<feature type="region of interest" description="Disordered" evidence="10">
    <location>
        <begin position="928"/>
        <end position="967"/>
    </location>
</feature>
<evidence type="ECO:0000256" key="9">
    <source>
        <dbReference type="ARBA" id="ARBA00023242"/>
    </source>
</evidence>
<dbReference type="GO" id="GO:0008270">
    <property type="term" value="F:zinc ion binding"/>
    <property type="evidence" value="ECO:0007669"/>
    <property type="project" value="UniProtKB-KW"/>
</dbReference>
<evidence type="ECO:0000313" key="13">
    <source>
        <dbReference type="Proteomes" id="UP001374579"/>
    </source>
</evidence>
<dbReference type="PANTHER" id="PTHR13578">
    <property type="entry name" value="ADDITIONAL SEX COMBS LIKE PROTEIN ASXL"/>
    <property type="match status" value="1"/>
</dbReference>
<keyword evidence="8" id="KW-0804">Transcription</keyword>
<dbReference type="InterPro" id="IPR026905">
    <property type="entry name" value="ASX-like_PHD"/>
</dbReference>
<feature type="compositionally biased region" description="Polar residues" evidence="10">
    <location>
        <begin position="938"/>
        <end position="947"/>
    </location>
</feature>
<gene>
    <name evidence="12" type="ORF">V1264_023120</name>
</gene>
<dbReference type="GO" id="GO:0009887">
    <property type="term" value="P:animal organ morphogenesis"/>
    <property type="evidence" value="ECO:0007669"/>
    <property type="project" value="TreeGrafter"/>
</dbReference>
<feature type="region of interest" description="Disordered" evidence="10">
    <location>
        <begin position="411"/>
        <end position="440"/>
    </location>
</feature>
<protein>
    <recommendedName>
        <fullName evidence="11">DEUBAD domain-containing protein</fullName>
    </recommendedName>
</protein>
<organism evidence="12 13">
    <name type="scientific">Littorina saxatilis</name>
    <dbReference type="NCBI Taxonomy" id="31220"/>
    <lineage>
        <taxon>Eukaryota</taxon>
        <taxon>Metazoa</taxon>
        <taxon>Spiralia</taxon>
        <taxon>Lophotrochozoa</taxon>
        <taxon>Mollusca</taxon>
        <taxon>Gastropoda</taxon>
        <taxon>Caenogastropoda</taxon>
        <taxon>Littorinimorpha</taxon>
        <taxon>Littorinoidea</taxon>
        <taxon>Littorinidae</taxon>
        <taxon>Littorina</taxon>
    </lineage>
</organism>
<evidence type="ECO:0000256" key="5">
    <source>
        <dbReference type="ARBA" id="ARBA00022771"/>
    </source>
</evidence>
<dbReference type="GO" id="GO:0003677">
    <property type="term" value="F:DNA binding"/>
    <property type="evidence" value="ECO:0007669"/>
    <property type="project" value="InterPro"/>
</dbReference>
<dbReference type="InterPro" id="IPR044867">
    <property type="entry name" value="DEUBAD_dom"/>
</dbReference>
<dbReference type="GO" id="GO:0045944">
    <property type="term" value="P:positive regulation of transcription by RNA polymerase II"/>
    <property type="evidence" value="ECO:0007669"/>
    <property type="project" value="TreeGrafter"/>
</dbReference>
<keyword evidence="13" id="KW-1185">Reference proteome</keyword>
<dbReference type="AlphaFoldDB" id="A0AAN9B6A9"/>
<evidence type="ECO:0000256" key="7">
    <source>
        <dbReference type="ARBA" id="ARBA00023015"/>
    </source>
</evidence>
<keyword evidence="3" id="KW-0678">Repressor</keyword>
<evidence type="ECO:0000256" key="10">
    <source>
        <dbReference type="SAM" id="MobiDB-lite"/>
    </source>
</evidence>
<dbReference type="InterPro" id="IPR024811">
    <property type="entry name" value="ASX/ASX-like"/>
</dbReference>
<dbReference type="PROSITE" id="PS51916">
    <property type="entry name" value="DEUBAD"/>
    <property type="match status" value="1"/>
</dbReference>
<feature type="region of interest" description="Disordered" evidence="10">
    <location>
        <begin position="303"/>
        <end position="329"/>
    </location>
</feature>
<dbReference type="Pfam" id="PF13919">
    <property type="entry name" value="ASXH"/>
    <property type="match status" value="1"/>
</dbReference>
<accession>A0AAN9B6A9</accession>
<feature type="compositionally biased region" description="Basic and acidic residues" evidence="10">
    <location>
        <begin position="32"/>
        <end position="41"/>
    </location>
</feature>
<feature type="compositionally biased region" description="Basic residues" evidence="10">
    <location>
        <begin position="21"/>
        <end position="31"/>
    </location>
</feature>
<dbReference type="PANTHER" id="PTHR13578:SF20">
    <property type="entry name" value="POLYCOMB PROTEIN ASX"/>
    <property type="match status" value="1"/>
</dbReference>
<evidence type="ECO:0000259" key="11">
    <source>
        <dbReference type="PROSITE" id="PS51916"/>
    </source>
</evidence>
<feature type="region of interest" description="Disordered" evidence="10">
    <location>
        <begin position="1"/>
        <end position="90"/>
    </location>
</feature>
<feature type="compositionally biased region" description="Polar residues" evidence="10">
    <location>
        <begin position="303"/>
        <end position="312"/>
    </location>
</feature>
<proteinExistence type="inferred from homology"/>
<evidence type="ECO:0000256" key="2">
    <source>
        <dbReference type="ARBA" id="ARBA00006391"/>
    </source>
</evidence>
<keyword evidence="5" id="KW-0863">Zinc-finger</keyword>
<evidence type="ECO:0000256" key="6">
    <source>
        <dbReference type="ARBA" id="ARBA00022833"/>
    </source>
</evidence>
<feature type="compositionally biased region" description="Low complexity" evidence="10">
    <location>
        <begin position="891"/>
        <end position="904"/>
    </location>
</feature>
<comment type="subcellular location">
    <subcellularLocation>
        <location evidence="1">Nucleus</location>
    </subcellularLocation>
</comment>
<dbReference type="Proteomes" id="UP001374579">
    <property type="component" value="Unassembled WGS sequence"/>
</dbReference>
<feature type="region of interest" description="Disordered" evidence="10">
    <location>
        <begin position="638"/>
        <end position="710"/>
    </location>
</feature>
<feature type="domain" description="DEUBAD" evidence="11">
    <location>
        <begin position="185"/>
        <end position="295"/>
    </location>
</feature>
<evidence type="ECO:0000256" key="3">
    <source>
        <dbReference type="ARBA" id="ARBA00022491"/>
    </source>
</evidence>
<dbReference type="Pfam" id="PF13922">
    <property type="entry name" value="PHD_3"/>
    <property type="match status" value="1"/>
</dbReference>
<reference evidence="12 13" key="1">
    <citation type="submission" date="2024-02" db="EMBL/GenBank/DDBJ databases">
        <title>Chromosome-scale genome assembly of the rough periwinkle Littorina saxatilis.</title>
        <authorList>
            <person name="De Jode A."/>
            <person name="Faria R."/>
            <person name="Formenti G."/>
            <person name="Sims Y."/>
            <person name="Smith T.P."/>
            <person name="Tracey A."/>
            <person name="Wood J.M.D."/>
            <person name="Zagrodzka Z.B."/>
            <person name="Johannesson K."/>
            <person name="Butlin R.K."/>
            <person name="Leder E.H."/>
        </authorList>
    </citation>
    <scope>NUCLEOTIDE SEQUENCE [LARGE SCALE GENOMIC DNA]</scope>
    <source>
        <strain evidence="12">Snail1</strain>
        <tissue evidence="12">Muscle</tissue>
    </source>
</reference>
<keyword evidence="4" id="KW-0479">Metal-binding</keyword>
<evidence type="ECO:0000256" key="4">
    <source>
        <dbReference type="ARBA" id="ARBA00022723"/>
    </source>
</evidence>
<name>A0AAN9B6A9_9CAEN</name>